<dbReference type="GO" id="GO:0003723">
    <property type="term" value="F:RNA binding"/>
    <property type="evidence" value="ECO:0007669"/>
    <property type="project" value="UniProtKB-KW"/>
</dbReference>
<keyword evidence="2" id="KW-0547">Nucleotide-binding</keyword>
<gene>
    <name evidence="9" type="ORF">SK128_014605</name>
</gene>
<evidence type="ECO:0000256" key="4">
    <source>
        <dbReference type="ARBA" id="ARBA00022806"/>
    </source>
</evidence>
<dbReference type="GO" id="GO:0005634">
    <property type="term" value="C:nucleus"/>
    <property type="evidence" value="ECO:0007669"/>
    <property type="project" value="UniProtKB-SubCell"/>
</dbReference>
<dbReference type="AlphaFoldDB" id="A0AAN8WKT0"/>
<dbReference type="Gene3D" id="3.30.1370.50">
    <property type="entry name" value="R3H-like domain"/>
    <property type="match status" value="1"/>
</dbReference>
<keyword evidence="4" id="KW-0347">Helicase</keyword>
<dbReference type="FunFam" id="3.30.1370.50:FF:000002">
    <property type="entry name" value="Immunoglobulin mu DNA-binding protein 2"/>
    <property type="match status" value="1"/>
</dbReference>
<dbReference type="Proteomes" id="UP001381693">
    <property type="component" value="Unassembled WGS sequence"/>
</dbReference>
<dbReference type="GO" id="GO:0004386">
    <property type="term" value="F:helicase activity"/>
    <property type="evidence" value="ECO:0007669"/>
    <property type="project" value="UniProtKB-KW"/>
</dbReference>
<dbReference type="InterPro" id="IPR001374">
    <property type="entry name" value="R3H_dom"/>
</dbReference>
<dbReference type="GO" id="GO:0016787">
    <property type="term" value="F:hydrolase activity"/>
    <property type="evidence" value="ECO:0007669"/>
    <property type="project" value="UniProtKB-KW"/>
</dbReference>
<comment type="caution">
    <text evidence="9">The sequence shown here is derived from an EMBL/GenBank/DDBJ whole genome shotgun (WGS) entry which is preliminary data.</text>
</comment>
<sequence>PSEIFDRRGLGHEGEQGVTRLFKQKIRAMIQNYVHSYDREDLAFSPLFSKEQRAEIHKIARQFKLRSHSHGKGENRFLILSRKFSPKQLIYQLLQEGSTDKYELLPPERN</sequence>
<evidence type="ECO:0000256" key="2">
    <source>
        <dbReference type="ARBA" id="ARBA00022741"/>
    </source>
</evidence>
<keyword evidence="3" id="KW-0378">Hydrolase</keyword>
<evidence type="ECO:0000256" key="6">
    <source>
        <dbReference type="ARBA" id="ARBA00022884"/>
    </source>
</evidence>
<evidence type="ECO:0000259" key="8">
    <source>
        <dbReference type="PROSITE" id="PS51061"/>
    </source>
</evidence>
<accession>A0AAN8WKT0</accession>
<reference evidence="9 10" key="1">
    <citation type="submission" date="2023-11" db="EMBL/GenBank/DDBJ databases">
        <title>Halocaridina rubra genome assembly.</title>
        <authorList>
            <person name="Smith C."/>
        </authorList>
    </citation>
    <scope>NUCLEOTIDE SEQUENCE [LARGE SCALE GENOMIC DNA]</scope>
    <source>
        <strain evidence="9">EP-1</strain>
        <tissue evidence="9">Whole</tissue>
    </source>
</reference>
<evidence type="ECO:0000256" key="1">
    <source>
        <dbReference type="ARBA" id="ARBA00004123"/>
    </source>
</evidence>
<feature type="domain" description="R3H" evidence="8">
    <location>
        <begin position="20"/>
        <end position="84"/>
    </location>
</feature>
<dbReference type="Pfam" id="PF01424">
    <property type="entry name" value="R3H"/>
    <property type="match status" value="1"/>
</dbReference>
<evidence type="ECO:0000313" key="10">
    <source>
        <dbReference type="Proteomes" id="UP001381693"/>
    </source>
</evidence>
<keyword evidence="6" id="KW-0694">RNA-binding</keyword>
<keyword evidence="7" id="KW-0539">Nucleus</keyword>
<feature type="non-terminal residue" evidence="9">
    <location>
        <position position="1"/>
    </location>
</feature>
<name>A0AAN8WKT0_HALRR</name>
<protein>
    <recommendedName>
        <fullName evidence="8">R3H domain-containing protein</fullName>
    </recommendedName>
</protein>
<proteinExistence type="predicted"/>
<evidence type="ECO:0000256" key="5">
    <source>
        <dbReference type="ARBA" id="ARBA00022840"/>
    </source>
</evidence>
<dbReference type="SMART" id="SM00393">
    <property type="entry name" value="R3H"/>
    <property type="match status" value="1"/>
</dbReference>
<keyword evidence="5" id="KW-0067">ATP-binding</keyword>
<evidence type="ECO:0000256" key="3">
    <source>
        <dbReference type="ARBA" id="ARBA00022801"/>
    </source>
</evidence>
<dbReference type="EMBL" id="JAXCGZ010017634">
    <property type="protein sequence ID" value="KAK7067861.1"/>
    <property type="molecule type" value="Genomic_DNA"/>
</dbReference>
<dbReference type="SUPFAM" id="SSF82708">
    <property type="entry name" value="R3H domain"/>
    <property type="match status" value="1"/>
</dbReference>
<evidence type="ECO:0000313" key="9">
    <source>
        <dbReference type="EMBL" id="KAK7067861.1"/>
    </source>
</evidence>
<dbReference type="GO" id="GO:0005524">
    <property type="term" value="F:ATP binding"/>
    <property type="evidence" value="ECO:0007669"/>
    <property type="project" value="UniProtKB-KW"/>
</dbReference>
<dbReference type="PROSITE" id="PS51061">
    <property type="entry name" value="R3H"/>
    <property type="match status" value="1"/>
</dbReference>
<evidence type="ECO:0000256" key="7">
    <source>
        <dbReference type="ARBA" id="ARBA00023242"/>
    </source>
</evidence>
<dbReference type="InterPro" id="IPR036867">
    <property type="entry name" value="R3H_dom_sf"/>
</dbReference>
<comment type="subcellular location">
    <subcellularLocation>
        <location evidence="1">Nucleus</location>
    </subcellularLocation>
</comment>
<organism evidence="9 10">
    <name type="scientific">Halocaridina rubra</name>
    <name type="common">Hawaiian red shrimp</name>
    <dbReference type="NCBI Taxonomy" id="373956"/>
    <lineage>
        <taxon>Eukaryota</taxon>
        <taxon>Metazoa</taxon>
        <taxon>Ecdysozoa</taxon>
        <taxon>Arthropoda</taxon>
        <taxon>Crustacea</taxon>
        <taxon>Multicrustacea</taxon>
        <taxon>Malacostraca</taxon>
        <taxon>Eumalacostraca</taxon>
        <taxon>Eucarida</taxon>
        <taxon>Decapoda</taxon>
        <taxon>Pleocyemata</taxon>
        <taxon>Caridea</taxon>
        <taxon>Atyoidea</taxon>
        <taxon>Atyidae</taxon>
        <taxon>Halocaridina</taxon>
    </lineage>
</organism>
<keyword evidence="10" id="KW-1185">Reference proteome</keyword>
<dbReference type="GO" id="GO:0003677">
    <property type="term" value="F:DNA binding"/>
    <property type="evidence" value="ECO:0007669"/>
    <property type="project" value="UniProtKB-ARBA"/>
</dbReference>